<keyword evidence="5 9" id="KW-0812">Transmembrane</keyword>
<proteinExistence type="inferred from homology"/>
<keyword evidence="6 9" id="KW-1133">Transmembrane helix</keyword>
<feature type="transmembrane region" description="Helical" evidence="9">
    <location>
        <begin position="448"/>
        <end position="469"/>
    </location>
</feature>
<feature type="transmembrane region" description="Helical" evidence="9">
    <location>
        <begin position="268"/>
        <end position="287"/>
    </location>
</feature>
<evidence type="ECO:0000256" key="6">
    <source>
        <dbReference type="ARBA" id="ARBA00022989"/>
    </source>
</evidence>
<feature type="transmembrane region" description="Helical" evidence="9">
    <location>
        <begin position="351"/>
        <end position="369"/>
    </location>
</feature>
<evidence type="ECO:0000256" key="9">
    <source>
        <dbReference type="SAM" id="Phobius"/>
    </source>
</evidence>
<evidence type="ECO:0000256" key="8">
    <source>
        <dbReference type="SAM" id="MobiDB-lite"/>
    </source>
</evidence>
<organism evidence="10 11">
    <name type="scientific">Saccharopolyspora griseoalba</name>
    <dbReference type="NCBI Taxonomy" id="1431848"/>
    <lineage>
        <taxon>Bacteria</taxon>
        <taxon>Bacillati</taxon>
        <taxon>Actinomycetota</taxon>
        <taxon>Actinomycetes</taxon>
        <taxon>Pseudonocardiales</taxon>
        <taxon>Pseudonocardiaceae</taxon>
        <taxon>Saccharopolyspora</taxon>
    </lineage>
</organism>
<dbReference type="Proteomes" id="UP001596504">
    <property type="component" value="Unassembled WGS sequence"/>
</dbReference>
<evidence type="ECO:0000256" key="2">
    <source>
        <dbReference type="ARBA" id="ARBA00005658"/>
    </source>
</evidence>
<feature type="transmembrane region" description="Helical" evidence="9">
    <location>
        <begin position="195"/>
        <end position="217"/>
    </location>
</feature>
<reference evidence="11" key="1">
    <citation type="journal article" date="2019" name="Int. J. Syst. Evol. Microbiol.">
        <title>The Global Catalogue of Microorganisms (GCM) 10K type strain sequencing project: providing services to taxonomists for standard genome sequencing and annotation.</title>
        <authorList>
            <consortium name="The Broad Institute Genomics Platform"/>
            <consortium name="The Broad Institute Genome Sequencing Center for Infectious Disease"/>
            <person name="Wu L."/>
            <person name="Ma J."/>
        </authorList>
    </citation>
    <scope>NUCLEOTIDE SEQUENCE [LARGE SCALE GENOMIC DNA]</scope>
    <source>
        <strain evidence="11">WLHS5</strain>
    </source>
</reference>
<keyword evidence="11" id="KW-1185">Reference proteome</keyword>
<comment type="caution">
    <text evidence="10">The sequence shown here is derived from an EMBL/GenBank/DDBJ whole genome shotgun (WGS) entry which is preliminary data.</text>
</comment>
<evidence type="ECO:0000256" key="4">
    <source>
        <dbReference type="ARBA" id="ARBA00022475"/>
    </source>
</evidence>
<feature type="transmembrane region" description="Helical" evidence="9">
    <location>
        <begin position="150"/>
        <end position="168"/>
    </location>
</feature>
<feature type="transmembrane region" description="Helical" evidence="9">
    <location>
        <begin position="237"/>
        <end position="256"/>
    </location>
</feature>
<keyword evidence="7 9" id="KW-0472">Membrane</keyword>
<feature type="transmembrane region" description="Helical" evidence="9">
    <location>
        <begin position="320"/>
        <end position="339"/>
    </location>
</feature>
<comment type="subcellular location">
    <subcellularLocation>
        <location evidence="1">Cell membrane</location>
        <topology evidence="1">Multi-pass membrane protein</topology>
    </subcellularLocation>
</comment>
<feature type="transmembrane region" description="Helical" evidence="9">
    <location>
        <begin position="54"/>
        <end position="74"/>
    </location>
</feature>
<dbReference type="InterPro" id="IPR000060">
    <property type="entry name" value="BCCT_transptr"/>
</dbReference>
<feature type="transmembrane region" description="Helical" evidence="9">
    <location>
        <begin position="95"/>
        <end position="115"/>
    </location>
</feature>
<protein>
    <submittedName>
        <fullName evidence="10">BCCT family transporter</fullName>
    </submittedName>
</protein>
<dbReference type="Pfam" id="PF02028">
    <property type="entry name" value="BCCT"/>
    <property type="match status" value="1"/>
</dbReference>
<keyword evidence="4" id="KW-1003">Cell membrane</keyword>
<dbReference type="EMBL" id="JBHTCJ010000012">
    <property type="protein sequence ID" value="MFC7343989.1"/>
    <property type="molecule type" value="Genomic_DNA"/>
</dbReference>
<comment type="similarity">
    <text evidence="2">Belongs to the BCCT transporter (TC 2.A.15) family.</text>
</comment>
<feature type="region of interest" description="Disordered" evidence="8">
    <location>
        <begin position="505"/>
        <end position="527"/>
    </location>
</feature>
<accession>A0ABW2LQB2</accession>
<evidence type="ECO:0000256" key="5">
    <source>
        <dbReference type="ARBA" id="ARBA00022692"/>
    </source>
</evidence>
<feature type="transmembrane region" description="Helical" evidence="9">
    <location>
        <begin position="475"/>
        <end position="495"/>
    </location>
</feature>
<name>A0ABW2LQB2_9PSEU</name>
<feature type="transmembrane region" description="Helical" evidence="9">
    <location>
        <begin position="412"/>
        <end position="436"/>
    </location>
</feature>
<dbReference type="PANTHER" id="PTHR30047:SF7">
    <property type="entry name" value="HIGH-AFFINITY CHOLINE TRANSPORT PROTEIN"/>
    <property type="match status" value="1"/>
</dbReference>
<dbReference type="RefSeq" id="WP_380671424.1">
    <property type="nucleotide sequence ID" value="NZ_JBHTCJ010000012.1"/>
</dbReference>
<sequence length="527" mass="55195">MSDSPTGSPDHRRPGAVLYVSLALAIAIVVWGAAAGGSLSWAGSAALDGITRGFGWAYLLVSLGFLAFLAFLACSRYGRLRLGRDDERPAFGRPTWYAMILSAVMGIGLISYGVAEPIAHLAEPPHGLAAPGTPDAAVTAMQFSFFDWGLHAWGIFAVVGLAMSWSMFRRGRPGLVSALFRPLLGNRVDGPAGGAIDVFAILATLFGTTTSLGLGALQINGGFTALFGLPDSRPVQFAIIGVITLLFTASALTGVARGIRFLSESSMGLGALLLVFVLVVGPTTYLVDLYVQSVGRYLSELVSASLITPAGGDLGFMQSWTYFMLAWWLSWAAFVGVFLARISRGRTIREFVAGVLLVPSAVFSIWFTAFGGTAIHSDLAGTTRIAAAAAADENSAFFATLQSLPLPTVTSVATIVLVVLFFISGADANTFVLSMLTSRGIENPPSWVLALWGVVTGAAAIALLAAGGLESLQQMVIVSSAPFLLVLVGVAVGLWKDLSAEPVLDAAPPPGDEERTEDRAAELERAM</sequence>
<dbReference type="PANTHER" id="PTHR30047">
    <property type="entry name" value="HIGH-AFFINITY CHOLINE TRANSPORT PROTEIN-RELATED"/>
    <property type="match status" value="1"/>
</dbReference>
<keyword evidence="3" id="KW-0813">Transport</keyword>
<feature type="transmembrane region" description="Helical" evidence="9">
    <location>
        <begin position="16"/>
        <end position="34"/>
    </location>
</feature>
<evidence type="ECO:0000313" key="11">
    <source>
        <dbReference type="Proteomes" id="UP001596504"/>
    </source>
</evidence>
<feature type="compositionally biased region" description="Basic and acidic residues" evidence="8">
    <location>
        <begin position="512"/>
        <end position="527"/>
    </location>
</feature>
<evidence type="ECO:0000256" key="1">
    <source>
        <dbReference type="ARBA" id="ARBA00004651"/>
    </source>
</evidence>
<evidence type="ECO:0000256" key="3">
    <source>
        <dbReference type="ARBA" id="ARBA00022448"/>
    </source>
</evidence>
<evidence type="ECO:0000256" key="7">
    <source>
        <dbReference type="ARBA" id="ARBA00023136"/>
    </source>
</evidence>
<evidence type="ECO:0000313" key="10">
    <source>
        <dbReference type="EMBL" id="MFC7343989.1"/>
    </source>
</evidence>
<dbReference type="NCBIfam" id="TIGR00842">
    <property type="entry name" value="bcct"/>
    <property type="match status" value="1"/>
</dbReference>
<gene>
    <name evidence="10" type="ORF">ACFQRI_21495</name>
</gene>